<dbReference type="EMBL" id="SNXZ01000007">
    <property type="protein sequence ID" value="TDP92991.1"/>
    <property type="molecule type" value="Genomic_DNA"/>
</dbReference>
<protein>
    <submittedName>
        <fullName evidence="3">2-polyprenyl-6-methoxyphenol hydroxylase-like FAD-dependent oxidoreductase</fullName>
    </submittedName>
</protein>
<comment type="caution">
    <text evidence="3">The sequence shown here is derived from an EMBL/GenBank/DDBJ whole genome shotgun (WGS) entry which is preliminary data.</text>
</comment>
<evidence type="ECO:0000313" key="4">
    <source>
        <dbReference type="Proteomes" id="UP000295444"/>
    </source>
</evidence>
<keyword evidence="1" id="KW-0560">Oxidoreductase</keyword>
<evidence type="ECO:0000256" key="1">
    <source>
        <dbReference type="ARBA" id="ARBA00023002"/>
    </source>
</evidence>
<feature type="domain" description="FAD-binding" evidence="2">
    <location>
        <begin position="9"/>
        <end position="348"/>
    </location>
</feature>
<dbReference type="GO" id="GO:0016491">
    <property type="term" value="F:oxidoreductase activity"/>
    <property type="evidence" value="ECO:0007669"/>
    <property type="project" value="UniProtKB-KW"/>
</dbReference>
<sequence>MTAALPASVDVVVSGAGVGGLAAARALGASGLRVLLVDRRRTPVPTAKGEILQPESLRVLDQWGVLDALRDTDARPVDRLAIRDRAGKSLLRIDYAGLPGPHRQVLCAEYRDLCAVLADGMPDTVRILRGVRVTDVLRDDSGRIAGVRAVGDGAGPGGTEVHARLVVAADGMSSPLRKAAGIAADRDEYPHRLLAFDVTDVEVDAELSAYRTDRGLCLVYPLPRRRCRVYVQVRPDEFRAGGTSALDAWCDTLLADVPALVPVAGPLRASLHRRQLFAVSRLRAHQLAAPGLALVGESAHAVHPMAAQGVNSSLVDAEVLATALADQPSEDEALAAYEAARRPRLDHIATVSHNATRMITALSGAPKLLGARMMRRTAANPRLLRKTAGNLSGTDVQPLTFVDRLYQLGLLVDRHADRVPAGAQGVNR</sequence>
<dbReference type="OrthoDB" id="9769565at2"/>
<dbReference type="AlphaFoldDB" id="A0A4R6S0I9"/>
<dbReference type="SUPFAM" id="SSF51905">
    <property type="entry name" value="FAD/NAD(P)-binding domain"/>
    <property type="match status" value="1"/>
</dbReference>
<dbReference type="PRINTS" id="PR00420">
    <property type="entry name" value="RNGMNOXGNASE"/>
</dbReference>
<dbReference type="PANTHER" id="PTHR43476">
    <property type="entry name" value="3-(3-HYDROXY-PHENYL)PROPIONATE/3-HYDROXYCINNAMIC ACID HYDROXYLASE"/>
    <property type="match status" value="1"/>
</dbReference>
<name>A0A4R6S0I9_LABRH</name>
<reference evidence="3 4" key="1">
    <citation type="submission" date="2019-03" db="EMBL/GenBank/DDBJ databases">
        <title>Genomic Encyclopedia of Type Strains, Phase IV (KMG-IV): sequencing the most valuable type-strain genomes for metagenomic binning, comparative biology and taxonomic classification.</title>
        <authorList>
            <person name="Goeker M."/>
        </authorList>
    </citation>
    <scope>NUCLEOTIDE SEQUENCE [LARGE SCALE GENOMIC DNA]</scope>
    <source>
        <strain evidence="3 4">DSM 45361</strain>
    </source>
</reference>
<proteinExistence type="predicted"/>
<dbReference type="InterPro" id="IPR036188">
    <property type="entry name" value="FAD/NAD-bd_sf"/>
</dbReference>
<evidence type="ECO:0000313" key="3">
    <source>
        <dbReference type="EMBL" id="TDP92991.1"/>
    </source>
</evidence>
<dbReference type="RefSeq" id="WP_133853328.1">
    <property type="nucleotide sequence ID" value="NZ_SNXZ01000007.1"/>
</dbReference>
<gene>
    <name evidence="3" type="ORF">EV186_107226</name>
</gene>
<dbReference type="InterPro" id="IPR002938">
    <property type="entry name" value="FAD-bd"/>
</dbReference>
<dbReference type="PANTHER" id="PTHR43476:SF5">
    <property type="entry name" value="FAD-DEPENDENT MONOOXYGENASE"/>
    <property type="match status" value="1"/>
</dbReference>
<keyword evidence="4" id="KW-1185">Reference proteome</keyword>
<dbReference type="Gene3D" id="3.50.50.60">
    <property type="entry name" value="FAD/NAD(P)-binding domain"/>
    <property type="match status" value="2"/>
</dbReference>
<dbReference type="Pfam" id="PF01494">
    <property type="entry name" value="FAD_binding_3"/>
    <property type="match status" value="1"/>
</dbReference>
<organism evidence="3 4">
    <name type="scientific">Labedaea rhizosphaerae</name>
    <dbReference type="NCBI Taxonomy" id="598644"/>
    <lineage>
        <taxon>Bacteria</taxon>
        <taxon>Bacillati</taxon>
        <taxon>Actinomycetota</taxon>
        <taxon>Actinomycetes</taxon>
        <taxon>Pseudonocardiales</taxon>
        <taxon>Pseudonocardiaceae</taxon>
        <taxon>Labedaea</taxon>
    </lineage>
</organism>
<dbReference type="Proteomes" id="UP000295444">
    <property type="component" value="Unassembled WGS sequence"/>
</dbReference>
<dbReference type="InterPro" id="IPR050631">
    <property type="entry name" value="PheA/TfdB_FAD_monoxygenase"/>
</dbReference>
<evidence type="ECO:0000259" key="2">
    <source>
        <dbReference type="Pfam" id="PF01494"/>
    </source>
</evidence>
<dbReference type="GO" id="GO:0071949">
    <property type="term" value="F:FAD binding"/>
    <property type="evidence" value="ECO:0007669"/>
    <property type="project" value="InterPro"/>
</dbReference>
<accession>A0A4R6S0I9</accession>